<name>A0A0L0MJ20_9BURK</name>
<dbReference type="PANTHER" id="PTHR12338">
    <property type="entry name" value="AUTOTRANSPORTER"/>
    <property type="match status" value="1"/>
</dbReference>
<keyword evidence="5 7" id="KW-0732">Signal</keyword>
<dbReference type="SUPFAM" id="SSF51126">
    <property type="entry name" value="Pectin lyase-like"/>
    <property type="match status" value="1"/>
</dbReference>
<dbReference type="InterPro" id="IPR050909">
    <property type="entry name" value="Bact_Autotransporter_VF"/>
</dbReference>
<dbReference type="GO" id="GO:0005576">
    <property type="term" value="C:extracellular region"/>
    <property type="evidence" value="ECO:0007669"/>
    <property type="project" value="UniProtKB-SubCell"/>
</dbReference>
<feature type="chain" id="PRO_5005544438" evidence="7">
    <location>
        <begin position="38"/>
        <end position="681"/>
    </location>
</feature>
<evidence type="ECO:0000256" key="1">
    <source>
        <dbReference type="ARBA" id="ARBA00004613"/>
    </source>
</evidence>
<organism evidence="9 10">
    <name type="scientific">Candidatus Burkholderia verschuerenii</name>
    <dbReference type="NCBI Taxonomy" id="242163"/>
    <lineage>
        <taxon>Bacteria</taxon>
        <taxon>Pseudomonadati</taxon>
        <taxon>Pseudomonadota</taxon>
        <taxon>Betaproteobacteria</taxon>
        <taxon>Burkholderiales</taxon>
        <taxon>Burkholderiaceae</taxon>
        <taxon>Burkholderia</taxon>
    </lineage>
</organism>
<dbReference type="InterPro" id="IPR008630">
    <property type="entry name" value="Glyco_trans_34"/>
</dbReference>
<keyword evidence="4" id="KW-0808">Transferase</keyword>
<dbReference type="InterPro" id="IPR008638">
    <property type="entry name" value="FhaB/CdiA-like_TPS"/>
</dbReference>
<reference evidence="10" key="1">
    <citation type="submission" date="2015-06" db="EMBL/GenBank/DDBJ databases">
        <title>Comparative genomics of Burkholderia leaf nodule symbionts.</title>
        <authorList>
            <person name="Carlier A."/>
            <person name="Eberl L."/>
            <person name="Pinto-Carbo M."/>
        </authorList>
    </citation>
    <scope>NUCLEOTIDE SEQUENCE [LARGE SCALE GENOMIC DNA]</scope>
    <source>
        <strain evidence="10">UZHbot4</strain>
    </source>
</reference>
<dbReference type="PATRIC" id="fig|242163.4.peg.6123"/>
<dbReference type="Gene3D" id="2.160.20.10">
    <property type="entry name" value="Single-stranded right-handed beta-helix, Pectin lyase-like"/>
    <property type="match status" value="1"/>
</dbReference>
<dbReference type="Proteomes" id="UP000036959">
    <property type="component" value="Unassembled WGS sequence"/>
</dbReference>
<evidence type="ECO:0000256" key="4">
    <source>
        <dbReference type="ARBA" id="ARBA00022679"/>
    </source>
</evidence>
<dbReference type="GO" id="GO:0016757">
    <property type="term" value="F:glycosyltransferase activity"/>
    <property type="evidence" value="ECO:0007669"/>
    <property type="project" value="UniProtKB-KW"/>
</dbReference>
<feature type="domain" description="Filamentous haemagglutinin FhaB/tRNA nuclease CdiA-like TPS" evidence="8">
    <location>
        <begin position="38"/>
        <end position="149"/>
    </location>
</feature>
<dbReference type="RefSeq" id="WP_198155144.1">
    <property type="nucleotide sequence ID" value="NZ_LFJJ01000007.1"/>
</dbReference>
<dbReference type="Pfam" id="PF05637">
    <property type="entry name" value="Glyco_transf_34"/>
    <property type="match status" value="1"/>
</dbReference>
<comment type="caution">
    <text evidence="9">The sequence shown here is derived from an EMBL/GenBank/DDBJ whole genome shotgun (WGS) entry which is preliminary data.</text>
</comment>
<evidence type="ECO:0000259" key="8">
    <source>
        <dbReference type="SMART" id="SM00912"/>
    </source>
</evidence>
<dbReference type="NCBIfam" id="TIGR01901">
    <property type="entry name" value="adhes_NPXG"/>
    <property type="match status" value="1"/>
</dbReference>
<dbReference type="GO" id="GO:0016020">
    <property type="term" value="C:membrane"/>
    <property type="evidence" value="ECO:0007669"/>
    <property type="project" value="InterPro"/>
</dbReference>
<feature type="signal peptide" evidence="7">
    <location>
        <begin position="1"/>
        <end position="37"/>
    </location>
</feature>
<evidence type="ECO:0000313" key="10">
    <source>
        <dbReference type="Proteomes" id="UP000036959"/>
    </source>
</evidence>
<evidence type="ECO:0000256" key="7">
    <source>
        <dbReference type="SAM" id="SignalP"/>
    </source>
</evidence>
<keyword evidence="10" id="KW-1185">Reference proteome</keyword>
<feature type="region of interest" description="Disordered" evidence="6">
    <location>
        <begin position="380"/>
        <end position="412"/>
    </location>
</feature>
<dbReference type="AlphaFoldDB" id="A0A0L0MJ20"/>
<sequence length="681" mass="75769">MRSLHSHYVRQFRRFPLRPLSLLVPLVAGICATAAHATPVIPQGGQFVAGSGTITPSGPSVSVYQSTPRGIIDWKSFSIGNGATVVINNEGGATLARVTGSDISRIDGRLSVNGSFYLVNPQGVVIGTSGVVTTGGRFVASAIDVSNASFMQGDTIDFAGSGKGAVVNQGKISSTFGDVLLISRTLAENDGTISAPNGSAELATADEVYLRDSTYSPQLYIEPSTSHGDAVNKGSITAAQIALQAADGNVFALAGNNSAMRATGTSLRDGHVWLVANKGTAGARARCDLRQERRRQRRHRGDDGQRAPSRQRGHPCRNVGYHHAGVQRRSFHGRDAAEAVESGHLADALRIERRRHARADDALDRRRIAVRQLRLFGDRRADGDDRQHGRGQSHLARGPDRSRLRQQRDQPWHDRLVQKHAFALSVRDDRHHRRFRKALIEHVNDRTTRGLPLMSFATPPLPDDGPLSIVNPGQPLAIVTLYTPNVASYGRIAEANFRRYCERHGYTLYVHREIPAHLNDGKTAGNWLKPALLREYLPHHEWTFWVDADVLFNDMDRRLESIVDGRDAVFARDVGNWWFNSGIMGFRRTQPSYDAFHYLLDDCAKLDDKSSVYANKGDQFYFGRQFSQHPDWDPARVSSFIEWNTPWIYRRPDSFMVHYIGMWEDHKALQMDYDIGQSALE</sequence>
<evidence type="ECO:0000256" key="6">
    <source>
        <dbReference type="SAM" id="MobiDB-lite"/>
    </source>
</evidence>
<gene>
    <name evidence="9" type="ORF">BVER_02202</name>
</gene>
<dbReference type="EMBL" id="LFJJ01000007">
    <property type="protein sequence ID" value="KND61989.1"/>
    <property type="molecule type" value="Genomic_DNA"/>
</dbReference>
<feature type="region of interest" description="Disordered" evidence="6">
    <location>
        <begin position="285"/>
        <end position="319"/>
    </location>
</feature>
<dbReference type="InterPro" id="IPR011050">
    <property type="entry name" value="Pectin_lyase_fold/virulence"/>
</dbReference>
<feature type="compositionally biased region" description="Basic and acidic residues" evidence="6">
    <location>
        <begin position="397"/>
        <end position="412"/>
    </location>
</feature>
<dbReference type="Gene3D" id="3.90.550.10">
    <property type="entry name" value="Spore Coat Polysaccharide Biosynthesis Protein SpsA, Chain A"/>
    <property type="match status" value="1"/>
</dbReference>
<evidence type="ECO:0000256" key="5">
    <source>
        <dbReference type="ARBA" id="ARBA00022729"/>
    </source>
</evidence>
<dbReference type="InterPro" id="IPR012334">
    <property type="entry name" value="Pectin_lyas_fold"/>
</dbReference>
<dbReference type="PANTHER" id="PTHR12338:SF8">
    <property type="entry name" value="HEME_HEMOPEXIN-BINDING PROTEIN"/>
    <property type="match status" value="1"/>
</dbReference>
<evidence type="ECO:0000256" key="3">
    <source>
        <dbReference type="ARBA" id="ARBA00022676"/>
    </source>
</evidence>
<dbReference type="SMART" id="SM00912">
    <property type="entry name" value="Haemagg_act"/>
    <property type="match status" value="1"/>
</dbReference>
<evidence type="ECO:0000313" key="9">
    <source>
        <dbReference type="EMBL" id="KND61989.1"/>
    </source>
</evidence>
<proteinExistence type="predicted"/>
<comment type="subcellular location">
    <subcellularLocation>
        <location evidence="1">Secreted</location>
    </subcellularLocation>
</comment>
<dbReference type="SUPFAM" id="SSF53448">
    <property type="entry name" value="Nucleotide-diphospho-sugar transferases"/>
    <property type="match status" value="1"/>
</dbReference>
<evidence type="ECO:0000256" key="2">
    <source>
        <dbReference type="ARBA" id="ARBA00022525"/>
    </source>
</evidence>
<dbReference type="Pfam" id="PF05860">
    <property type="entry name" value="TPS"/>
    <property type="match status" value="1"/>
</dbReference>
<protein>
    <submittedName>
        <fullName evidence="9">Large exoprotein involved in heme utilization or adhesion</fullName>
    </submittedName>
</protein>
<keyword evidence="2" id="KW-0964">Secreted</keyword>
<keyword evidence="3" id="KW-0328">Glycosyltransferase</keyword>
<dbReference type="InterPro" id="IPR029044">
    <property type="entry name" value="Nucleotide-diphossugar_trans"/>
</dbReference>
<accession>A0A0L0MJ20</accession>